<evidence type="ECO:0000256" key="4">
    <source>
        <dbReference type="PROSITE-ProRule" id="PRU01002"/>
    </source>
</evidence>
<gene>
    <name evidence="8" type="ORF">FH972_011910</name>
</gene>
<dbReference type="OrthoDB" id="841551at2759"/>
<protein>
    <recommendedName>
        <fullName evidence="5">Growth-regulating factor</fullName>
    </recommendedName>
</protein>
<comment type="subcellular location">
    <subcellularLocation>
        <location evidence="1 4 5">Nucleus</location>
    </subcellularLocation>
</comment>
<dbReference type="GO" id="GO:0005634">
    <property type="term" value="C:nucleus"/>
    <property type="evidence" value="ECO:0007669"/>
    <property type="project" value="UniProtKB-SubCell"/>
</dbReference>
<dbReference type="PANTHER" id="PTHR31602">
    <property type="entry name" value="GROWTH-REGULATING FACTOR 5"/>
    <property type="match status" value="1"/>
</dbReference>
<name>A0A5N6R272_9ROSI</name>
<dbReference type="GO" id="GO:0005524">
    <property type="term" value="F:ATP binding"/>
    <property type="evidence" value="ECO:0007669"/>
    <property type="project" value="UniProtKB-UniRule"/>
</dbReference>
<evidence type="ECO:0000256" key="3">
    <source>
        <dbReference type="ARBA" id="ARBA00023242"/>
    </source>
</evidence>
<comment type="similarity">
    <text evidence="2 5">Belongs to the GRF family.</text>
</comment>
<sequence>METRNGLAGWVKEATATEGLRMQPAQSFPQKMMMVIPHHDHPCHEALLSNGGFGWESGGGGHMFCNTSNQVAPMRDIYDLLVGADAGSGARAATVPKPLNPSNTDIFTFNSSGGMAASENVRVPFTATQWQELERQAMAYKYMMASVPVPPQLPIPFTKSPSNVAHSRSNYGNGGSWEMGFSNNSDPEPWRCRRTDGKKWRCSRDATLDEKYCERHTHKNRPRSRKPVESEAQFINNNNEINNNATTKTYQKPHFLNRTCHNHPSPTTMVSVSATSCEPPRCLEWFTKGESFPVAGATQESWQQMMQFNVELNNCVTHVGDGQGLQTLEGALNLNHTQQKRHFLDAWSTAEGDNNIGEINNNCSKLPLSDLALSMCVGNGSNEEIKNGQMGVGTSGSERENGGDMKSQWMNSLSWMSSPPGGPLAEALCLGNIASSEKAASPFGCSNGATSSRSSCGDMCKCNPCYPFSSLEFPICFK</sequence>
<dbReference type="GO" id="GO:0006355">
    <property type="term" value="P:regulation of DNA-templated transcription"/>
    <property type="evidence" value="ECO:0007669"/>
    <property type="project" value="InterPro"/>
</dbReference>
<feature type="short sequence motif" description="Bipartite nuclear localization signal" evidence="4">
    <location>
        <begin position="191"/>
        <end position="201"/>
    </location>
</feature>
<dbReference type="InterPro" id="IPR014978">
    <property type="entry name" value="Gln-Leu-Gln_QLQ"/>
</dbReference>
<evidence type="ECO:0000256" key="1">
    <source>
        <dbReference type="ARBA" id="ARBA00004123"/>
    </source>
</evidence>
<keyword evidence="9" id="KW-1185">Reference proteome</keyword>
<dbReference type="InterPro" id="IPR014977">
    <property type="entry name" value="WRC_dom"/>
</dbReference>
<reference evidence="8 9" key="1">
    <citation type="submission" date="2019-06" db="EMBL/GenBank/DDBJ databases">
        <title>A chromosomal-level reference genome of Carpinus fangiana (Coryloideae, Betulaceae).</title>
        <authorList>
            <person name="Yang X."/>
            <person name="Wang Z."/>
            <person name="Zhang L."/>
            <person name="Hao G."/>
            <person name="Liu J."/>
            <person name="Yang Y."/>
        </authorList>
    </citation>
    <scope>NUCLEOTIDE SEQUENCE [LARGE SCALE GENOMIC DNA]</scope>
    <source>
        <strain evidence="8">Cfa_2016G</strain>
        <tissue evidence="8">Leaf</tissue>
    </source>
</reference>
<dbReference type="GO" id="GO:0099402">
    <property type="term" value="P:plant organ development"/>
    <property type="evidence" value="ECO:0007669"/>
    <property type="project" value="UniProtKB-ARBA"/>
</dbReference>
<keyword evidence="5" id="KW-0805">Transcription regulation</keyword>
<feature type="short sequence motif" description="Bipartite nuclear localization signal" evidence="4">
    <location>
        <begin position="219"/>
        <end position="226"/>
    </location>
</feature>
<evidence type="ECO:0000259" key="7">
    <source>
        <dbReference type="PROSITE" id="PS51667"/>
    </source>
</evidence>
<dbReference type="PROSITE" id="PS51666">
    <property type="entry name" value="QLQ"/>
    <property type="match status" value="1"/>
</dbReference>
<dbReference type="Proteomes" id="UP000327013">
    <property type="component" value="Chromosome 5"/>
</dbReference>
<keyword evidence="3 4" id="KW-0539">Nucleus</keyword>
<dbReference type="GO" id="GO:0006351">
    <property type="term" value="P:DNA-templated transcription"/>
    <property type="evidence" value="ECO:0007669"/>
    <property type="project" value="UniProtKB-UniRule"/>
</dbReference>
<dbReference type="SMART" id="SM00951">
    <property type="entry name" value="QLQ"/>
    <property type="match status" value="1"/>
</dbReference>
<evidence type="ECO:0000313" key="8">
    <source>
        <dbReference type="EMBL" id="KAE8055040.1"/>
    </source>
</evidence>
<accession>A0A5N6R272</accession>
<evidence type="ECO:0000313" key="9">
    <source>
        <dbReference type="Proteomes" id="UP000327013"/>
    </source>
</evidence>
<evidence type="ECO:0000256" key="5">
    <source>
        <dbReference type="RuleBase" id="RU367127"/>
    </source>
</evidence>
<feature type="domain" description="QLQ" evidence="6">
    <location>
        <begin position="124"/>
        <end position="159"/>
    </location>
</feature>
<dbReference type="Pfam" id="PF08880">
    <property type="entry name" value="QLQ"/>
    <property type="match status" value="1"/>
</dbReference>
<evidence type="ECO:0000256" key="2">
    <source>
        <dbReference type="ARBA" id="ARBA00008122"/>
    </source>
</evidence>
<organism evidence="8 9">
    <name type="scientific">Carpinus fangiana</name>
    <dbReference type="NCBI Taxonomy" id="176857"/>
    <lineage>
        <taxon>Eukaryota</taxon>
        <taxon>Viridiplantae</taxon>
        <taxon>Streptophyta</taxon>
        <taxon>Embryophyta</taxon>
        <taxon>Tracheophyta</taxon>
        <taxon>Spermatophyta</taxon>
        <taxon>Magnoliopsida</taxon>
        <taxon>eudicotyledons</taxon>
        <taxon>Gunneridae</taxon>
        <taxon>Pentapetalae</taxon>
        <taxon>rosids</taxon>
        <taxon>fabids</taxon>
        <taxon>Fagales</taxon>
        <taxon>Betulaceae</taxon>
        <taxon>Carpinus</taxon>
    </lineage>
</organism>
<comment type="function">
    <text evidence="5">Transcription activator.</text>
</comment>
<dbReference type="AlphaFoldDB" id="A0A5N6R272"/>
<keyword evidence="5" id="KW-0010">Activator</keyword>
<dbReference type="EMBL" id="CM017325">
    <property type="protein sequence ID" value="KAE8055040.1"/>
    <property type="molecule type" value="Genomic_DNA"/>
</dbReference>
<dbReference type="InterPro" id="IPR031137">
    <property type="entry name" value="GRF"/>
</dbReference>
<feature type="domain" description="WRC" evidence="7">
    <location>
        <begin position="186"/>
        <end position="230"/>
    </location>
</feature>
<proteinExistence type="inferred from homology"/>
<dbReference type="PROSITE" id="PS51667">
    <property type="entry name" value="WRC"/>
    <property type="match status" value="1"/>
</dbReference>
<keyword evidence="5" id="KW-0804">Transcription</keyword>
<dbReference type="PANTHER" id="PTHR31602:SF3">
    <property type="entry name" value="GROWTH-REGULATING FACTOR 8"/>
    <property type="match status" value="1"/>
</dbReference>
<evidence type="ECO:0000259" key="6">
    <source>
        <dbReference type="PROSITE" id="PS51666"/>
    </source>
</evidence>
<comment type="domain">
    <text evidence="5">The QLQ domain and WRC domain may be involved in protein-protein interaction and DNA-binding, respectively.</text>
</comment>
<dbReference type="Pfam" id="PF08879">
    <property type="entry name" value="WRC"/>
    <property type="match status" value="1"/>
</dbReference>